<dbReference type="InterPro" id="IPR013094">
    <property type="entry name" value="AB_hydrolase_3"/>
</dbReference>
<dbReference type="PANTHER" id="PTHR48081:SF32">
    <property type="entry name" value="ALPHA_BETA HYDROLASE FOLD-3 DOMAIN-CONTAINING PROTEIN"/>
    <property type="match status" value="1"/>
</dbReference>
<dbReference type="PANTHER" id="PTHR48081">
    <property type="entry name" value="AB HYDROLASE SUPERFAMILY PROTEIN C4A8.06C"/>
    <property type="match status" value="1"/>
</dbReference>
<evidence type="ECO:0000259" key="3">
    <source>
        <dbReference type="Pfam" id="PF07859"/>
    </source>
</evidence>
<feature type="domain" description="Alpha/beta hydrolase fold-3" evidence="3">
    <location>
        <begin position="407"/>
        <end position="477"/>
    </location>
</feature>
<keyword evidence="2" id="KW-0472">Membrane</keyword>
<keyword evidence="2" id="KW-0812">Transmembrane</keyword>
<keyword evidence="1" id="KW-0378">Hydrolase</keyword>
<comment type="caution">
    <text evidence="4">The sequence shown here is derived from an EMBL/GenBank/DDBJ whole genome shotgun (WGS) entry which is preliminary data.</text>
</comment>
<sequence>MLRLVIRSVEDELDSNFPKFAISRDFEHFEIRFAIHKINFKKLGTIYHTTGTSENKLTIEEFVCDMKHRIEPEVPINYYQEETGSGRRNKQEKAVGMLGIFASPLCVICSFLVLCLLIFLGITWYEASKAEYPSGIANPTFLRTLHTFATAALIVATTLDKLGICSFEGFFRFLQKTFVSTVKDDPEVFKKDLQFGGVPVRVYQPRSPSLGGRKGVMFFHGGGFLSGSIDRYDLFCLHITKNSDAVVVSVGYRLAPDHRCPAAFDDCLMATVHFLKTAEDHGVNPSSIIICGDSAGGNLTAGVCQALVSRSDLPKPLAQVLIYPVVQMADFNLPSYQQNKMVPLYLRSLALHSSLTYIGGDLSLSKELIKGSHVPPEIRQKLSKWLSSEEFKVKGYKPHIMAPFNKDIYSNVKKALEFPCSPLFTDDAVIRQLPQAYILTCEFDIVRDDGILYKKRLEDNGVPVTWYHVKDGFHAIVSFFGQPKVISGKLAMDNVVSFIKNL</sequence>
<dbReference type="SUPFAM" id="SSF53474">
    <property type="entry name" value="alpha/beta-Hydrolases"/>
    <property type="match status" value="1"/>
</dbReference>
<keyword evidence="2" id="KW-1133">Transmembrane helix</keyword>
<proteinExistence type="predicted"/>
<organism evidence="4 5">
    <name type="scientific">Ranitomeya imitator</name>
    <name type="common">mimic poison frog</name>
    <dbReference type="NCBI Taxonomy" id="111125"/>
    <lineage>
        <taxon>Eukaryota</taxon>
        <taxon>Metazoa</taxon>
        <taxon>Chordata</taxon>
        <taxon>Craniata</taxon>
        <taxon>Vertebrata</taxon>
        <taxon>Euteleostomi</taxon>
        <taxon>Amphibia</taxon>
        <taxon>Batrachia</taxon>
        <taxon>Anura</taxon>
        <taxon>Neobatrachia</taxon>
        <taxon>Hyloidea</taxon>
        <taxon>Dendrobatidae</taxon>
        <taxon>Dendrobatinae</taxon>
        <taxon>Ranitomeya</taxon>
    </lineage>
</organism>
<evidence type="ECO:0000256" key="2">
    <source>
        <dbReference type="SAM" id="Phobius"/>
    </source>
</evidence>
<evidence type="ECO:0000256" key="1">
    <source>
        <dbReference type="ARBA" id="ARBA00022801"/>
    </source>
</evidence>
<feature type="domain" description="Alpha/beta hydrolase fold-3" evidence="3">
    <location>
        <begin position="216"/>
        <end position="340"/>
    </location>
</feature>
<evidence type="ECO:0000313" key="5">
    <source>
        <dbReference type="Proteomes" id="UP001176940"/>
    </source>
</evidence>
<accession>A0ABN9KRY7</accession>
<keyword evidence="5" id="KW-1185">Reference proteome</keyword>
<feature type="transmembrane region" description="Helical" evidence="2">
    <location>
        <begin position="95"/>
        <end position="125"/>
    </location>
</feature>
<protein>
    <recommendedName>
        <fullName evidence="3">Alpha/beta hydrolase fold-3 domain-containing protein</fullName>
    </recommendedName>
</protein>
<evidence type="ECO:0000313" key="4">
    <source>
        <dbReference type="EMBL" id="CAJ0916157.1"/>
    </source>
</evidence>
<dbReference type="InterPro" id="IPR029058">
    <property type="entry name" value="AB_hydrolase_fold"/>
</dbReference>
<dbReference type="Pfam" id="PF07859">
    <property type="entry name" value="Abhydrolase_3"/>
    <property type="match status" value="2"/>
</dbReference>
<dbReference type="Proteomes" id="UP001176940">
    <property type="component" value="Unassembled WGS sequence"/>
</dbReference>
<gene>
    <name evidence="4" type="ORF">RIMI_LOCUS211472</name>
</gene>
<reference evidence="4" key="1">
    <citation type="submission" date="2023-07" db="EMBL/GenBank/DDBJ databases">
        <authorList>
            <person name="Stuckert A."/>
        </authorList>
    </citation>
    <scope>NUCLEOTIDE SEQUENCE</scope>
</reference>
<dbReference type="Gene3D" id="3.40.50.1820">
    <property type="entry name" value="alpha/beta hydrolase"/>
    <property type="match status" value="1"/>
</dbReference>
<dbReference type="InterPro" id="IPR050300">
    <property type="entry name" value="GDXG_lipolytic_enzyme"/>
</dbReference>
<name>A0ABN9KRY7_9NEOB</name>
<dbReference type="EMBL" id="CAUEEQ010000225">
    <property type="protein sequence ID" value="CAJ0916157.1"/>
    <property type="molecule type" value="Genomic_DNA"/>
</dbReference>